<dbReference type="InterPro" id="IPR008554">
    <property type="entry name" value="Glutaredoxin-like"/>
</dbReference>
<evidence type="ECO:0000313" key="2">
    <source>
        <dbReference type="Proteomes" id="UP000681027"/>
    </source>
</evidence>
<protein>
    <submittedName>
        <fullName evidence="1">Glutaredoxin family protein</fullName>
    </submittedName>
</protein>
<organism evidence="1 2">
    <name type="scientific">Cytobacillus citreus</name>
    <dbReference type="NCBI Taxonomy" id="2833586"/>
    <lineage>
        <taxon>Bacteria</taxon>
        <taxon>Bacillati</taxon>
        <taxon>Bacillota</taxon>
        <taxon>Bacilli</taxon>
        <taxon>Bacillales</taxon>
        <taxon>Bacillaceae</taxon>
        <taxon>Cytobacillus</taxon>
    </lineage>
</organism>
<dbReference type="InterPro" id="IPR036249">
    <property type="entry name" value="Thioredoxin-like_sf"/>
</dbReference>
<dbReference type="PANTHER" id="PTHR33558">
    <property type="entry name" value="GLUTAREDOXIN-LIKE PROTEIN C5ORF63 HOMOLOG"/>
    <property type="match status" value="1"/>
</dbReference>
<name>A0ABS5NRC1_9BACI</name>
<dbReference type="SUPFAM" id="SSF52833">
    <property type="entry name" value="Thioredoxin-like"/>
    <property type="match status" value="1"/>
</dbReference>
<dbReference type="EMBL" id="JAGYPM010000002">
    <property type="protein sequence ID" value="MBS4190367.1"/>
    <property type="molecule type" value="Genomic_DNA"/>
</dbReference>
<dbReference type="RefSeq" id="WP_213101823.1">
    <property type="nucleotide sequence ID" value="NZ_JAGYPM010000002.1"/>
</dbReference>
<sequence>MKQSTLVLYTRNRCPLCDKAKNIILELQEEWDFLYKEADIDQSDELTEKYGLMIPVVEIDGVEVQYGQIDKQSIIEVFSEKSKS</sequence>
<proteinExistence type="predicted"/>
<evidence type="ECO:0000313" key="1">
    <source>
        <dbReference type="EMBL" id="MBS4190367.1"/>
    </source>
</evidence>
<dbReference type="PROSITE" id="PS51354">
    <property type="entry name" value="GLUTAREDOXIN_2"/>
    <property type="match status" value="1"/>
</dbReference>
<comment type="caution">
    <text evidence="1">The sequence shown here is derived from an EMBL/GenBank/DDBJ whole genome shotgun (WGS) entry which is preliminary data.</text>
</comment>
<dbReference type="Gene3D" id="3.40.30.10">
    <property type="entry name" value="Glutaredoxin"/>
    <property type="match status" value="1"/>
</dbReference>
<keyword evidence="2" id="KW-1185">Reference proteome</keyword>
<accession>A0ABS5NRC1</accession>
<dbReference type="InterPro" id="IPR052565">
    <property type="entry name" value="Glutaredoxin-like_YDR286C"/>
</dbReference>
<dbReference type="PANTHER" id="PTHR33558:SF1">
    <property type="entry name" value="GLUTAREDOXIN-LIKE PROTEIN C5ORF63 HOMOLOG"/>
    <property type="match status" value="1"/>
</dbReference>
<dbReference type="Proteomes" id="UP000681027">
    <property type="component" value="Unassembled WGS sequence"/>
</dbReference>
<gene>
    <name evidence="1" type="ORF">KHA94_09150</name>
</gene>
<reference evidence="1 2" key="1">
    <citation type="submission" date="2021-05" db="EMBL/GenBank/DDBJ databases">
        <title>Novel Bacillus species.</title>
        <authorList>
            <person name="Liu G."/>
        </authorList>
    </citation>
    <scope>NUCLEOTIDE SEQUENCE [LARGE SCALE GENOMIC DNA]</scope>
    <source>
        <strain evidence="1 2">FJAT-49705</strain>
    </source>
</reference>
<dbReference type="Pfam" id="PF05768">
    <property type="entry name" value="Glrx-like"/>
    <property type="match status" value="1"/>
</dbReference>